<dbReference type="Gene3D" id="3.30.70.260">
    <property type="match status" value="1"/>
</dbReference>
<comment type="caution">
    <text evidence="3">The sequence shown here is derived from an EMBL/GenBank/DDBJ whole genome shotgun (WGS) entry which is preliminary data.</text>
</comment>
<name>A0ABW5S4S3_9BACL</name>
<dbReference type="PANTHER" id="PTHR11934:SF0">
    <property type="entry name" value="RIBOSE-5-PHOSPHATE ISOMERASE"/>
    <property type="match status" value="1"/>
</dbReference>
<dbReference type="EMBL" id="JBHUMQ010000028">
    <property type="protein sequence ID" value="MFD2694602.1"/>
    <property type="molecule type" value="Genomic_DNA"/>
</dbReference>
<dbReference type="InterPro" id="IPR037171">
    <property type="entry name" value="NagB/RpiA_transferase-like"/>
</dbReference>
<gene>
    <name evidence="3" type="primary">rpiA</name>
    <name evidence="3" type="ORF">ACFSUE_13350</name>
</gene>
<dbReference type="GO" id="GO:0004751">
    <property type="term" value="F:ribose-5-phosphate isomerase activity"/>
    <property type="evidence" value="ECO:0007669"/>
    <property type="project" value="UniProtKB-EC"/>
</dbReference>
<organism evidence="3 4">
    <name type="scientific">Sporolactobacillus shoreicorticis</name>
    <dbReference type="NCBI Taxonomy" id="1923877"/>
    <lineage>
        <taxon>Bacteria</taxon>
        <taxon>Bacillati</taxon>
        <taxon>Bacillota</taxon>
        <taxon>Bacilli</taxon>
        <taxon>Bacillales</taxon>
        <taxon>Sporolactobacillaceae</taxon>
        <taxon>Sporolactobacillus</taxon>
    </lineage>
</organism>
<evidence type="ECO:0000313" key="4">
    <source>
        <dbReference type="Proteomes" id="UP001597399"/>
    </source>
</evidence>
<dbReference type="CDD" id="cd01398">
    <property type="entry name" value="RPI_A"/>
    <property type="match status" value="1"/>
</dbReference>
<dbReference type="InterPro" id="IPR004788">
    <property type="entry name" value="Ribose5P_isomerase_type_A"/>
</dbReference>
<dbReference type="EC" id="5.3.1.6" evidence="2"/>
<evidence type="ECO:0000256" key="2">
    <source>
        <dbReference type="NCBIfam" id="TIGR00021"/>
    </source>
</evidence>
<dbReference type="RefSeq" id="WP_253063522.1">
    <property type="nucleotide sequence ID" value="NZ_JAMXWM010000021.1"/>
</dbReference>
<dbReference type="SUPFAM" id="SSF75445">
    <property type="entry name" value="D-ribose-5-phosphate isomerase (RpiA), lid domain"/>
    <property type="match status" value="1"/>
</dbReference>
<dbReference type="SMART" id="SM01134">
    <property type="entry name" value="DeoRC"/>
    <property type="match status" value="1"/>
</dbReference>
<dbReference type="Gene3D" id="3.40.50.1360">
    <property type="match status" value="1"/>
</dbReference>
<dbReference type="PANTHER" id="PTHR11934">
    <property type="entry name" value="RIBOSE-5-PHOSPHATE ISOMERASE"/>
    <property type="match status" value="1"/>
</dbReference>
<evidence type="ECO:0000256" key="1">
    <source>
        <dbReference type="ARBA" id="ARBA00023235"/>
    </source>
</evidence>
<evidence type="ECO:0000313" key="3">
    <source>
        <dbReference type="EMBL" id="MFD2694602.1"/>
    </source>
</evidence>
<keyword evidence="4" id="KW-1185">Reference proteome</keyword>
<dbReference type="SUPFAM" id="SSF100950">
    <property type="entry name" value="NagB/RpiA/CoA transferase-like"/>
    <property type="match status" value="1"/>
</dbReference>
<keyword evidence="1 3" id="KW-0413">Isomerase</keyword>
<sequence length="235" mass="25662">METSAFDIKKECAKEALAVIPNHSIIGLGGGSTISHLIHFIKEKDNFEVQVVTPSMQTKLLCLENGLDVLHTECVDHVDLAFDGCDQVDAQLCALKSGGGIHSLEKLIGSMADEYILLVDESKYVPALTFDQPVVLELLTEAMAYVRSRVEQLGGRPVMRRSAAKDGFTVTDNGHLLMDVSFDQVHDIRQLETNLQAIRGVLDTSLFVDVATKALIAGSSGMKWLNKTTHEVSHS</sequence>
<reference evidence="4" key="1">
    <citation type="journal article" date="2019" name="Int. J. Syst. Evol. Microbiol.">
        <title>The Global Catalogue of Microorganisms (GCM) 10K type strain sequencing project: providing services to taxonomists for standard genome sequencing and annotation.</title>
        <authorList>
            <consortium name="The Broad Institute Genomics Platform"/>
            <consortium name="The Broad Institute Genome Sequencing Center for Infectious Disease"/>
            <person name="Wu L."/>
            <person name="Ma J."/>
        </authorList>
    </citation>
    <scope>NUCLEOTIDE SEQUENCE [LARGE SCALE GENOMIC DNA]</scope>
    <source>
        <strain evidence="4">TISTR 2466</strain>
    </source>
</reference>
<dbReference type="Proteomes" id="UP001597399">
    <property type="component" value="Unassembled WGS sequence"/>
</dbReference>
<proteinExistence type="predicted"/>
<accession>A0ABW5S4S3</accession>
<dbReference type="NCBIfam" id="TIGR00021">
    <property type="entry name" value="rpiA"/>
    <property type="match status" value="1"/>
</dbReference>
<dbReference type="Pfam" id="PF06026">
    <property type="entry name" value="Rib_5-P_isom_A"/>
    <property type="match status" value="1"/>
</dbReference>
<protein>
    <recommendedName>
        <fullName evidence="2">Ribose 5-phosphate isomerase A</fullName>
        <ecNumber evidence="2">5.3.1.6</ecNumber>
    </recommendedName>
</protein>